<dbReference type="InterPro" id="IPR027417">
    <property type="entry name" value="P-loop_NTPase"/>
</dbReference>
<evidence type="ECO:0000259" key="1">
    <source>
        <dbReference type="Pfam" id="PF13521"/>
    </source>
</evidence>
<gene>
    <name evidence="2" type="ORF">C9994_11245</name>
</gene>
<dbReference type="Gene3D" id="3.40.50.300">
    <property type="entry name" value="P-loop containing nucleotide triphosphate hydrolases"/>
    <property type="match status" value="1"/>
</dbReference>
<dbReference type="Pfam" id="PF13521">
    <property type="entry name" value="AAA_28"/>
    <property type="match status" value="1"/>
</dbReference>
<dbReference type="EMBL" id="PYVU01000107">
    <property type="protein sequence ID" value="PTB95539.1"/>
    <property type="molecule type" value="Genomic_DNA"/>
</dbReference>
<reference evidence="2 3" key="1">
    <citation type="submission" date="2018-03" db="EMBL/GenBank/DDBJ databases">
        <title>Cross-interface Injection: A General Nanoliter Liquid Handling Method Applied to Single Cells Genome Amplification Automated Nanoliter Liquid Handling Applied to Single Cell Multiple Displacement Amplification.</title>
        <authorList>
            <person name="Yun J."/>
            <person name="Xu P."/>
            <person name="Xu J."/>
            <person name="Dai X."/>
            <person name="Wang Y."/>
            <person name="Zheng X."/>
            <person name="Cao C."/>
            <person name="Yi Q."/>
            <person name="Zhu Y."/>
            <person name="Wang L."/>
            <person name="Dong Z."/>
            <person name="Huang Y."/>
            <person name="Huang L."/>
            <person name="Du W."/>
        </authorList>
    </citation>
    <scope>NUCLEOTIDE SEQUENCE [LARGE SCALE GENOMIC DNA]</scope>
    <source>
        <strain evidence="2 3">Z-D1-2</strain>
    </source>
</reference>
<dbReference type="AlphaFoldDB" id="A0A2T4DNZ1"/>
<name>A0A2T4DNZ1_9BACT</name>
<dbReference type="Proteomes" id="UP000240608">
    <property type="component" value="Unassembled WGS sequence"/>
</dbReference>
<evidence type="ECO:0000313" key="2">
    <source>
        <dbReference type="EMBL" id="PTB95539.1"/>
    </source>
</evidence>
<protein>
    <submittedName>
        <fullName evidence="2">ATPase</fullName>
    </submittedName>
</protein>
<comment type="caution">
    <text evidence="2">The sequence shown here is derived from an EMBL/GenBank/DDBJ whole genome shotgun (WGS) entry which is preliminary data.</text>
</comment>
<organism evidence="2 3">
    <name type="scientific">Marivirga lumbricoides</name>
    <dbReference type="NCBI Taxonomy" id="1046115"/>
    <lineage>
        <taxon>Bacteria</taxon>
        <taxon>Pseudomonadati</taxon>
        <taxon>Bacteroidota</taxon>
        <taxon>Cytophagia</taxon>
        <taxon>Cytophagales</taxon>
        <taxon>Marivirgaceae</taxon>
        <taxon>Marivirga</taxon>
    </lineage>
</organism>
<proteinExistence type="predicted"/>
<dbReference type="InterPro" id="IPR038727">
    <property type="entry name" value="NadR/Ttd14_AAA_dom"/>
</dbReference>
<feature type="domain" description="NadR/Ttd14 AAA" evidence="1">
    <location>
        <begin position="11"/>
        <end position="176"/>
    </location>
</feature>
<accession>A0A2T4DNZ1</accession>
<dbReference type="SUPFAM" id="SSF52540">
    <property type="entry name" value="P-loop containing nucleoside triphosphate hydrolases"/>
    <property type="match status" value="1"/>
</dbReference>
<evidence type="ECO:0000313" key="3">
    <source>
        <dbReference type="Proteomes" id="UP000240608"/>
    </source>
</evidence>
<sequence length="188" mass="22542">MIKLKENNNFYVITGGPGVGKTTLLERLKKNYEIVPEIARELIKEQQNNNGKALPWENKNLYKEMMFDRSIRSFEEIENNTNKGKPFFFDRGFLDTICYAELIESEISERMKSYAKNWRYNKNVFILPPWQEIYETDNERKQDWKEAILTFEKMSETYKKYGYNIVEVPKKTVSERADFVLKVIEKKY</sequence>